<evidence type="ECO:0000313" key="6">
    <source>
        <dbReference type="EMBL" id="GGP81049.1"/>
    </source>
</evidence>
<name>A0A918EGG7_9PSEU</name>
<dbReference type="GO" id="GO:0005829">
    <property type="term" value="C:cytosol"/>
    <property type="evidence" value="ECO:0007669"/>
    <property type="project" value="TreeGrafter"/>
</dbReference>
<organism evidence="6 7">
    <name type="scientific">Saccharothrix coeruleofusca</name>
    <dbReference type="NCBI Taxonomy" id="33919"/>
    <lineage>
        <taxon>Bacteria</taxon>
        <taxon>Bacillati</taxon>
        <taxon>Actinomycetota</taxon>
        <taxon>Actinomycetes</taxon>
        <taxon>Pseudonocardiales</taxon>
        <taxon>Pseudonocardiaceae</taxon>
        <taxon>Saccharothrix</taxon>
    </lineage>
</organism>
<gene>
    <name evidence="6" type="ORF">GCM10010185_63820</name>
</gene>
<evidence type="ECO:0000313" key="7">
    <source>
        <dbReference type="Proteomes" id="UP000639606"/>
    </source>
</evidence>
<dbReference type="Gene3D" id="2.60.120.10">
    <property type="entry name" value="Jelly Rolls"/>
    <property type="match status" value="1"/>
</dbReference>
<dbReference type="AlphaFoldDB" id="A0A918EGG7"/>
<comment type="caution">
    <text evidence="6">The sequence shown here is derived from an EMBL/GenBank/DDBJ whole genome shotgun (WGS) entry which is preliminary data.</text>
</comment>
<evidence type="ECO:0000256" key="2">
    <source>
        <dbReference type="ARBA" id="ARBA00023125"/>
    </source>
</evidence>
<dbReference type="Gene3D" id="1.10.10.10">
    <property type="entry name" value="Winged helix-like DNA-binding domain superfamily/Winged helix DNA-binding domain"/>
    <property type="match status" value="1"/>
</dbReference>
<dbReference type="PROSITE" id="PS51063">
    <property type="entry name" value="HTH_CRP_2"/>
    <property type="match status" value="1"/>
</dbReference>
<dbReference type="EMBL" id="BMRG01000020">
    <property type="protein sequence ID" value="GGP81049.1"/>
    <property type="molecule type" value="Genomic_DNA"/>
</dbReference>
<evidence type="ECO:0000256" key="1">
    <source>
        <dbReference type="ARBA" id="ARBA00023015"/>
    </source>
</evidence>
<keyword evidence="7" id="KW-1185">Reference proteome</keyword>
<dbReference type="PANTHER" id="PTHR24567:SF68">
    <property type="entry name" value="DNA-BINDING TRANSCRIPTIONAL DUAL REGULATOR CRP"/>
    <property type="match status" value="1"/>
</dbReference>
<dbReference type="InterPro" id="IPR050397">
    <property type="entry name" value="Env_Response_Regulators"/>
</dbReference>
<accession>A0A918EGG7</accession>
<keyword evidence="1" id="KW-0805">Transcription regulation</keyword>
<dbReference type="Pfam" id="PF00027">
    <property type="entry name" value="cNMP_binding"/>
    <property type="match status" value="1"/>
</dbReference>
<dbReference type="Proteomes" id="UP000639606">
    <property type="component" value="Unassembled WGS sequence"/>
</dbReference>
<dbReference type="CDD" id="cd00038">
    <property type="entry name" value="CAP_ED"/>
    <property type="match status" value="1"/>
</dbReference>
<reference evidence="6" key="2">
    <citation type="submission" date="2020-09" db="EMBL/GenBank/DDBJ databases">
        <authorList>
            <person name="Sun Q."/>
            <person name="Ohkuma M."/>
        </authorList>
    </citation>
    <scope>NUCLEOTIDE SEQUENCE</scope>
    <source>
        <strain evidence="6">JCM 3313</strain>
    </source>
</reference>
<dbReference type="InterPro" id="IPR000595">
    <property type="entry name" value="cNMP-bd_dom"/>
</dbReference>
<sequence length="235" mass="26095">MLPMPTTTTPEPVWPRNSLLGRLREQTRQELLGLGTSVRYAADREVIEQDAKDTHVLLLLEGVVKVQTTDETGDTALLAIRVAGDLVGEMAALDQKPRSATVVTCGEVTAKLITSGELVGFLHRRNDVFVELIGMINDRLRWANQRRRDFLSYPAAERVARVLVELVQTYGKEEQNGWVLGIPLTKVELASIAGMKPRTAEKAFSDLRKAGVVLSHLRRDVLVPDLEALRKFAGF</sequence>
<dbReference type="GO" id="GO:0003700">
    <property type="term" value="F:DNA-binding transcription factor activity"/>
    <property type="evidence" value="ECO:0007669"/>
    <property type="project" value="TreeGrafter"/>
</dbReference>
<feature type="domain" description="HTH crp-type" evidence="5">
    <location>
        <begin position="153"/>
        <end position="227"/>
    </location>
</feature>
<evidence type="ECO:0000259" key="4">
    <source>
        <dbReference type="PROSITE" id="PS50042"/>
    </source>
</evidence>
<dbReference type="RefSeq" id="WP_189227045.1">
    <property type="nucleotide sequence ID" value="NZ_BMRG01000020.1"/>
</dbReference>
<dbReference type="GO" id="GO:0003677">
    <property type="term" value="F:DNA binding"/>
    <property type="evidence" value="ECO:0007669"/>
    <property type="project" value="UniProtKB-KW"/>
</dbReference>
<keyword evidence="3" id="KW-0804">Transcription</keyword>
<dbReference type="InterPro" id="IPR012318">
    <property type="entry name" value="HTH_CRP"/>
</dbReference>
<dbReference type="SUPFAM" id="SSF46785">
    <property type="entry name" value="Winged helix' DNA-binding domain"/>
    <property type="match status" value="1"/>
</dbReference>
<protein>
    <submittedName>
        <fullName evidence="6">Crp/Fnr family transcriptional regulator</fullName>
    </submittedName>
</protein>
<dbReference type="PROSITE" id="PS50042">
    <property type="entry name" value="CNMP_BINDING_3"/>
    <property type="match status" value="1"/>
</dbReference>
<evidence type="ECO:0000259" key="5">
    <source>
        <dbReference type="PROSITE" id="PS51063"/>
    </source>
</evidence>
<feature type="domain" description="Cyclic nucleotide-binding" evidence="4">
    <location>
        <begin position="19"/>
        <end position="104"/>
    </location>
</feature>
<proteinExistence type="predicted"/>
<dbReference type="InterPro" id="IPR036390">
    <property type="entry name" value="WH_DNA-bd_sf"/>
</dbReference>
<dbReference type="InterPro" id="IPR018490">
    <property type="entry name" value="cNMP-bd_dom_sf"/>
</dbReference>
<dbReference type="PANTHER" id="PTHR24567">
    <property type="entry name" value="CRP FAMILY TRANSCRIPTIONAL REGULATORY PROTEIN"/>
    <property type="match status" value="1"/>
</dbReference>
<dbReference type="SUPFAM" id="SSF51206">
    <property type="entry name" value="cAMP-binding domain-like"/>
    <property type="match status" value="1"/>
</dbReference>
<dbReference type="InterPro" id="IPR036388">
    <property type="entry name" value="WH-like_DNA-bd_sf"/>
</dbReference>
<dbReference type="SMART" id="SM00100">
    <property type="entry name" value="cNMP"/>
    <property type="match status" value="1"/>
</dbReference>
<keyword evidence="2" id="KW-0238">DNA-binding</keyword>
<evidence type="ECO:0000256" key="3">
    <source>
        <dbReference type="ARBA" id="ARBA00023163"/>
    </source>
</evidence>
<dbReference type="InterPro" id="IPR014710">
    <property type="entry name" value="RmlC-like_jellyroll"/>
</dbReference>
<dbReference type="Pfam" id="PF13545">
    <property type="entry name" value="HTH_Crp_2"/>
    <property type="match status" value="1"/>
</dbReference>
<reference evidence="6" key="1">
    <citation type="journal article" date="2014" name="Int. J. Syst. Evol. Microbiol.">
        <title>Complete genome sequence of Corynebacterium casei LMG S-19264T (=DSM 44701T), isolated from a smear-ripened cheese.</title>
        <authorList>
            <consortium name="US DOE Joint Genome Institute (JGI-PGF)"/>
            <person name="Walter F."/>
            <person name="Albersmeier A."/>
            <person name="Kalinowski J."/>
            <person name="Ruckert C."/>
        </authorList>
    </citation>
    <scope>NUCLEOTIDE SEQUENCE</scope>
    <source>
        <strain evidence="6">JCM 3313</strain>
    </source>
</reference>